<dbReference type="PANTHER" id="PTHR22984">
    <property type="entry name" value="SERINE/THREONINE-PROTEIN KINASE PIM"/>
    <property type="match status" value="1"/>
</dbReference>
<feature type="binding site" evidence="12">
    <location>
        <position position="90"/>
    </location>
    <ligand>
        <name>ATP</name>
        <dbReference type="ChEBI" id="CHEBI:30616"/>
    </ligand>
</feature>
<dbReference type="SMART" id="SM00220">
    <property type="entry name" value="S_TKc"/>
    <property type="match status" value="1"/>
</dbReference>
<keyword evidence="8 12" id="KW-0067">ATP-binding</keyword>
<gene>
    <name evidence="15" type="ORF">LSAA_9077</name>
</gene>
<evidence type="ECO:0000256" key="1">
    <source>
        <dbReference type="ARBA" id="ARBA00004192"/>
    </source>
</evidence>
<dbReference type="Proteomes" id="UP000675881">
    <property type="component" value="Chromosome 4"/>
</dbReference>
<evidence type="ECO:0000259" key="14">
    <source>
        <dbReference type="PROSITE" id="PS50011"/>
    </source>
</evidence>
<evidence type="ECO:0000313" key="16">
    <source>
        <dbReference type="Proteomes" id="UP000675881"/>
    </source>
</evidence>
<evidence type="ECO:0000256" key="2">
    <source>
        <dbReference type="ARBA" id="ARBA00012513"/>
    </source>
</evidence>
<keyword evidence="5" id="KW-0808">Transferase</keyword>
<dbReference type="GO" id="GO:0005524">
    <property type="term" value="F:ATP binding"/>
    <property type="evidence" value="ECO:0007669"/>
    <property type="project" value="UniProtKB-UniRule"/>
</dbReference>
<dbReference type="EC" id="2.7.11.1" evidence="2"/>
<evidence type="ECO:0000256" key="9">
    <source>
        <dbReference type="ARBA" id="ARBA00023200"/>
    </source>
</evidence>
<dbReference type="SUPFAM" id="SSF56112">
    <property type="entry name" value="Protein kinase-like (PK-like)"/>
    <property type="match status" value="1"/>
</dbReference>
<dbReference type="PROSITE" id="PS50011">
    <property type="entry name" value="PROTEIN_KINASE_DOM"/>
    <property type="match status" value="1"/>
</dbReference>
<dbReference type="FunFam" id="1.10.510.10:FF:000571">
    <property type="entry name" value="Maternal embryonic leucine zipper kinase"/>
    <property type="match status" value="1"/>
</dbReference>
<comment type="subcellular location">
    <subcellularLocation>
        <location evidence="1">Host cytoplasm</location>
    </subcellularLocation>
</comment>
<evidence type="ECO:0000256" key="5">
    <source>
        <dbReference type="ARBA" id="ARBA00022679"/>
    </source>
</evidence>
<comment type="similarity">
    <text evidence="13">Belongs to the protein kinase superfamily.</text>
</comment>
<keyword evidence="6 12" id="KW-0547">Nucleotide-binding</keyword>
<keyword evidence="16" id="KW-1185">Reference proteome</keyword>
<dbReference type="GO" id="GO:0005737">
    <property type="term" value="C:cytoplasm"/>
    <property type="evidence" value="ECO:0007669"/>
    <property type="project" value="TreeGrafter"/>
</dbReference>
<evidence type="ECO:0000256" key="12">
    <source>
        <dbReference type="PROSITE-ProRule" id="PRU10141"/>
    </source>
</evidence>
<dbReference type="InterPro" id="IPR017441">
    <property type="entry name" value="Protein_kinase_ATP_BS"/>
</dbReference>
<evidence type="ECO:0000256" key="6">
    <source>
        <dbReference type="ARBA" id="ARBA00022741"/>
    </source>
</evidence>
<dbReference type="InterPro" id="IPR051138">
    <property type="entry name" value="PIM_Ser/Thr_kinase"/>
</dbReference>
<evidence type="ECO:0000256" key="13">
    <source>
        <dbReference type="RuleBase" id="RU000304"/>
    </source>
</evidence>
<dbReference type="InterPro" id="IPR000719">
    <property type="entry name" value="Prot_kinase_dom"/>
</dbReference>
<dbReference type="InterPro" id="IPR011009">
    <property type="entry name" value="Kinase-like_dom_sf"/>
</dbReference>
<accession>A0A7R8CT30</accession>
<keyword evidence="4 13" id="KW-0723">Serine/threonine-protein kinase</keyword>
<dbReference type="Gene3D" id="1.10.510.10">
    <property type="entry name" value="Transferase(Phosphotransferase) domain 1"/>
    <property type="match status" value="1"/>
</dbReference>
<protein>
    <recommendedName>
        <fullName evidence="3">Serine/threonine-protein kinase 1</fullName>
        <ecNumber evidence="2">2.7.11.1</ecNumber>
    </recommendedName>
</protein>
<dbReference type="PROSITE" id="PS00108">
    <property type="entry name" value="PROTEIN_KINASE_ST"/>
    <property type="match status" value="1"/>
</dbReference>
<reference evidence="15" key="1">
    <citation type="submission" date="2021-02" db="EMBL/GenBank/DDBJ databases">
        <authorList>
            <person name="Bekaert M."/>
        </authorList>
    </citation>
    <scope>NUCLEOTIDE SEQUENCE</scope>
    <source>
        <strain evidence="15">IoA-00</strain>
    </source>
</reference>
<evidence type="ECO:0000256" key="7">
    <source>
        <dbReference type="ARBA" id="ARBA00022777"/>
    </source>
</evidence>
<name>A0A7R8CT30_LEPSM</name>
<dbReference type="Gene3D" id="3.30.200.20">
    <property type="entry name" value="Phosphorylase Kinase, domain 1"/>
    <property type="match status" value="1"/>
</dbReference>
<evidence type="ECO:0000256" key="4">
    <source>
        <dbReference type="ARBA" id="ARBA00022527"/>
    </source>
</evidence>
<dbReference type="GO" id="GO:0004674">
    <property type="term" value="F:protein serine/threonine kinase activity"/>
    <property type="evidence" value="ECO:0007669"/>
    <property type="project" value="UniProtKB-KW"/>
</dbReference>
<evidence type="ECO:0000313" key="15">
    <source>
        <dbReference type="EMBL" id="CAF2919688.1"/>
    </source>
</evidence>
<dbReference type="OrthoDB" id="193931at2759"/>
<evidence type="ECO:0000256" key="10">
    <source>
        <dbReference type="ARBA" id="ARBA00047899"/>
    </source>
</evidence>
<comment type="catalytic activity">
    <reaction evidence="11">
        <text>L-seryl-[protein] + ATP = O-phospho-L-seryl-[protein] + ADP + H(+)</text>
        <dbReference type="Rhea" id="RHEA:17989"/>
        <dbReference type="Rhea" id="RHEA-COMP:9863"/>
        <dbReference type="Rhea" id="RHEA-COMP:11604"/>
        <dbReference type="ChEBI" id="CHEBI:15378"/>
        <dbReference type="ChEBI" id="CHEBI:29999"/>
        <dbReference type="ChEBI" id="CHEBI:30616"/>
        <dbReference type="ChEBI" id="CHEBI:83421"/>
        <dbReference type="ChEBI" id="CHEBI:456216"/>
        <dbReference type="EC" id="2.7.11.1"/>
    </reaction>
</comment>
<evidence type="ECO:0000256" key="8">
    <source>
        <dbReference type="ARBA" id="ARBA00022840"/>
    </source>
</evidence>
<dbReference type="PANTHER" id="PTHR22984:SF25">
    <property type="entry name" value="PROTEIN KINASE DOMAIN-CONTAINING PROTEIN"/>
    <property type="match status" value="1"/>
</dbReference>
<proteinExistence type="inferred from homology"/>
<dbReference type="AlphaFoldDB" id="A0A7R8CT30"/>
<sequence length="405" mass="45921">MLSEDVIDNSVNNTKNQFRTLFNLGSPTKGTKPFNPKSPECPKERRIMNLKEFQKTYTLGPMLGKGGFGTVHAAIRNKDGLHVALKMIRKHRVEDSGVPREAALLKRVKGIPGVLGVIDYHELPDRFIIAMERVPNCKDLFDYISDSGPIPETLAHHMFRQIVDTVVRCQEDAGVIHRDIKDENILIDTKTHKIKLIDFGSATNFHDEIYSDFDGTRVYAPPEWIKFRCYKGDGLTVWSLGILLFDMVCGDIPFETDSQIKNARITFREDLKLSPELKDLILRCLSVNPMDRITLNELKEHYWLAGGTESSCPKNRPSTIARALSNPIDVIVVNKVNKSVPVPNSIEVPSPSTSPSSSYIEEDMDVMIPSHNLNEIIPIRTGGELRDFWAIRLRSIKFRRKTILR</sequence>
<keyword evidence="9" id="KW-1035">Host cytoplasm</keyword>
<comment type="catalytic activity">
    <reaction evidence="10">
        <text>L-threonyl-[protein] + ATP = O-phospho-L-threonyl-[protein] + ADP + H(+)</text>
        <dbReference type="Rhea" id="RHEA:46608"/>
        <dbReference type="Rhea" id="RHEA-COMP:11060"/>
        <dbReference type="Rhea" id="RHEA-COMP:11605"/>
        <dbReference type="ChEBI" id="CHEBI:15378"/>
        <dbReference type="ChEBI" id="CHEBI:30013"/>
        <dbReference type="ChEBI" id="CHEBI:30616"/>
        <dbReference type="ChEBI" id="CHEBI:61977"/>
        <dbReference type="ChEBI" id="CHEBI:456216"/>
        <dbReference type="EC" id="2.7.11.1"/>
    </reaction>
</comment>
<dbReference type="Pfam" id="PF00069">
    <property type="entry name" value="Pkinase"/>
    <property type="match status" value="1"/>
</dbReference>
<dbReference type="GO" id="GO:0030430">
    <property type="term" value="C:host cell cytoplasm"/>
    <property type="evidence" value="ECO:0007669"/>
    <property type="project" value="UniProtKB-SubCell"/>
</dbReference>
<feature type="domain" description="Protein kinase" evidence="14">
    <location>
        <begin position="57"/>
        <end position="304"/>
    </location>
</feature>
<dbReference type="EMBL" id="HG994583">
    <property type="protein sequence ID" value="CAF2919688.1"/>
    <property type="molecule type" value="Genomic_DNA"/>
</dbReference>
<keyword evidence="7 15" id="KW-0418">Kinase</keyword>
<dbReference type="InterPro" id="IPR008271">
    <property type="entry name" value="Ser/Thr_kinase_AS"/>
</dbReference>
<evidence type="ECO:0000256" key="11">
    <source>
        <dbReference type="ARBA" id="ARBA00048679"/>
    </source>
</evidence>
<organism evidence="15 16">
    <name type="scientific">Lepeophtheirus salmonis</name>
    <name type="common">Salmon louse</name>
    <name type="synonym">Caligus salmonis</name>
    <dbReference type="NCBI Taxonomy" id="72036"/>
    <lineage>
        <taxon>Eukaryota</taxon>
        <taxon>Metazoa</taxon>
        <taxon>Ecdysozoa</taxon>
        <taxon>Arthropoda</taxon>
        <taxon>Crustacea</taxon>
        <taxon>Multicrustacea</taxon>
        <taxon>Hexanauplia</taxon>
        <taxon>Copepoda</taxon>
        <taxon>Siphonostomatoida</taxon>
        <taxon>Caligidae</taxon>
        <taxon>Lepeophtheirus</taxon>
    </lineage>
</organism>
<dbReference type="PROSITE" id="PS00107">
    <property type="entry name" value="PROTEIN_KINASE_ATP"/>
    <property type="match status" value="1"/>
</dbReference>
<evidence type="ECO:0000256" key="3">
    <source>
        <dbReference type="ARBA" id="ARBA00016885"/>
    </source>
</evidence>